<evidence type="ECO:0000313" key="1">
    <source>
        <dbReference type="EMBL" id="KYP66347.1"/>
    </source>
</evidence>
<evidence type="ECO:0008006" key="4">
    <source>
        <dbReference type="Google" id="ProtNLM"/>
    </source>
</evidence>
<dbReference type="Proteomes" id="UP000075243">
    <property type="component" value="Chromosome 6"/>
</dbReference>
<keyword evidence="3" id="KW-1185">Reference proteome</keyword>
<dbReference type="EMBL" id="CM003608">
    <property type="protein sequence ID" value="KYP66347.1"/>
    <property type="molecule type" value="Genomic_DNA"/>
</dbReference>
<gene>
    <name evidence="1" type="ORF">KK1_012636</name>
    <name evidence="2" type="ORF">KK1_012689</name>
</gene>
<feature type="non-terminal residue" evidence="2">
    <location>
        <position position="1"/>
    </location>
</feature>
<sequence length="67" mass="7777">HSMRLKKGANGWIGIKIDLEKLVEWGSSLRIPFERGIRQGDLISPYPFVLCIERLFYMIQIVVDSDK</sequence>
<evidence type="ECO:0000313" key="3">
    <source>
        <dbReference type="Proteomes" id="UP000075243"/>
    </source>
</evidence>
<organism evidence="2 3">
    <name type="scientific">Cajanus cajan</name>
    <name type="common">Pigeon pea</name>
    <name type="synonym">Cajanus indicus</name>
    <dbReference type="NCBI Taxonomy" id="3821"/>
    <lineage>
        <taxon>Eukaryota</taxon>
        <taxon>Viridiplantae</taxon>
        <taxon>Streptophyta</taxon>
        <taxon>Embryophyta</taxon>
        <taxon>Tracheophyta</taxon>
        <taxon>Spermatophyta</taxon>
        <taxon>Magnoliopsida</taxon>
        <taxon>eudicotyledons</taxon>
        <taxon>Gunneridae</taxon>
        <taxon>Pentapetalae</taxon>
        <taxon>rosids</taxon>
        <taxon>fabids</taxon>
        <taxon>Fabales</taxon>
        <taxon>Fabaceae</taxon>
        <taxon>Papilionoideae</taxon>
        <taxon>50 kb inversion clade</taxon>
        <taxon>NPAAA clade</taxon>
        <taxon>indigoferoid/millettioid clade</taxon>
        <taxon>Phaseoleae</taxon>
        <taxon>Cajanus</taxon>
    </lineage>
</organism>
<accession>A0A151TH70</accession>
<dbReference type="Gramene" id="C.cajan_12314.t">
    <property type="protein sequence ID" value="C.cajan_12314.t"/>
    <property type="gene ID" value="C.cajan_12314"/>
</dbReference>
<evidence type="ECO:0000313" key="2">
    <source>
        <dbReference type="EMBL" id="KYP66397.1"/>
    </source>
</evidence>
<dbReference type="EMBL" id="CM003608">
    <property type="protein sequence ID" value="KYP66397.1"/>
    <property type="molecule type" value="Genomic_DNA"/>
</dbReference>
<proteinExistence type="predicted"/>
<dbReference type="Gramene" id="C.cajan_12262.t">
    <property type="protein sequence ID" value="C.cajan_12262.t"/>
    <property type="gene ID" value="C.cajan_12262"/>
</dbReference>
<reference evidence="2 3" key="1">
    <citation type="journal article" date="2012" name="Nat. Biotechnol.">
        <title>Draft genome sequence of pigeonpea (Cajanus cajan), an orphan legume crop of resource-poor farmers.</title>
        <authorList>
            <person name="Varshney R.K."/>
            <person name="Chen W."/>
            <person name="Li Y."/>
            <person name="Bharti A.K."/>
            <person name="Saxena R.K."/>
            <person name="Schlueter J.A."/>
            <person name="Donoghue M.T."/>
            <person name="Azam S."/>
            <person name="Fan G."/>
            <person name="Whaley A.M."/>
            <person name="Farmer A.D."/>
            <person name="Sheridan J."/>
            <person name="Iwata A."/>
            <person name="Tuteja R."/>
            <person name="Penmetsa R.V."/>
            <person name="Wu W."/>
            <person name="Upadhyaya H.D."/>
            <person name="Yang S.P."/>
            <person name="Shah T."/>
            <person name="Saxena K.B."/>
            <person name="Michael T."/>
            <person name="McCombie W.R."/>
            <person name="Yang B."/>
            <person name="Zhang G."/>
            <person name="Yang H."/>
            <person name="Wang J."/>
            <person name="Spillane C."/>
            <person name="Cook D.R."/>
            <person name="May G.D."/>
            <person name="Xu X."/>
            <person name="Jackson S.A."/>
        </authorList>
    </citation>
    <scope>NUCLEOTIDE SEQUENCE [LARGE SCALE GENOMIC DNA]</scope>
    <source>
        <strain evidence="3">cv. Asha</strain>
    </source>
</reference>
<protein>
    <recommendedName>
        <fullName evidence="4">Reverse transcriptase domain-containing protein</fullName>
    </recommendedName>
</protein>
<name>A0A151TH70_CAJCA</name>
<dbReference type="AlphaFoldDB" id="A0A151TH70"/>